<accession>A0ABM5AZ11</accession>
<evidence type="ECO:0000256" key="1">
    <source>
        <dbReference type="ARBA" id="ARBA00022553"/>
    </source>
</evidence>
<organism evidence="5 6">
    <name type="scientific">Vulpes vulpes</name>
    <name type="common">Red fox</name>
    <dbReference type="NCBI Taxonomy" id="9627"/>
    <lineage>
        <taxon>Eukaryota</taxon>
        <taxon>Metazoa</taxon>
        <taxon>Chordata</taxon>
        <taxon>Craniata</taxon>
        <taxon>Vertebrata</taxon>
        <taxon>Euteleostomi</taxon>
        <taxon>Mammalia</taxon>
        <taxon>Eutheria</taxon>
        <taxon>Laurasiatheria</taxon>
        <taxon>Carnivora</taxon>
        <taxon>Caniformia</taxon>
        <taxon>Canidae</taxon>
        <taxon>Vulpes</taxon>
    </lineage>
</organism>
<evidence type="ECO:0000313" key="5">
    <source>
        <dbReference type="Proteomes" id="UP001652641"/>
    </source>
</evidence>
<evidence type="ECO:0000313" key="8">
    <source>
        <dbReference type="RefSeq" id="XP_072620027.1"/>
    </source>
</evidence>
<feature type="compositionally biased region" description="Basic and acidic residues" evidence="3">
    <location>
        <begin position="179"/>
        <end position="188"/>
    </location>
</feature>
<protein>
    <submittedName>
        <fullName evidence="6 7">Rho guanine nucleotide exchange factor 10 isoform X4</fullName>
    </submittedName>
</protein>
<dbReference type="Gene3D" id="1.20.900.10">
    <property type="entry name" value="Dbl homology (DH) domain"/>
    <property type="match status" value="1"/>
</dbReference>
<feature type="compositionally biased region" description="Pro residues" evidence="3">
    <location>
        <begin position="1"/>
        <end position="10"/>
    </location>
</feature>
<dbReference type="PANTHER" id="PTHR12877:SF14">
    <property type="entry name" value="RHO GUANINE NUCLEOTIDE EXCHANGE FACTOR 10"/>
    <property type="match status" value="1"/>
</dbReference>
<feature type="compositionally biased region" description="Low complexity" evidence="3">
    <location>
        <begin position="1283"/>
        <end position="1298"/>
    </location>
</feature>
<dbReference type="InterPro" id="IPR039919">
    <property type="entry name" value="ARHGEF10/ARHGEF17"/>
</dbReference>
<feature type="compositionally biased region" description="Low complexity" evidence="3">
    <location>
        <begin position="99"/>
        <end position="120"/>
    </location>
</feature>
<feature type="compositionally biased region" description="Basic and acidic residues" evidence="3">
    <location>
        <begin position="1026"/>
        <end position="1037"/>
    </location>
</feature>
<dbReference type="CDD" id="cd00160">
    <property type="entry name" value="RhoGEF"/>
    <property type="match status" value="1"/>
</dbReference>
<dbReference type="PROSITE" id="PS50010">
    <property type="entry name" value="DH_2"/>
    <property type="match status" value="1"/>
</dbReference>
<dbReference type="Pfam" id="PF00621">
    <property type="entry name" value="RhoGEF"/>
    <property type="match status" value="1"/>
</dbReference>
<dbReference type="RefSeq" id="XP_072620025.1">
    <property type="nucleotide sequence ID" value="XM_072763924.1"/>
</dbReference>
<evidence type="ECO:0000313" key="7">
    <source>
        <dbReference type="RefSeq" id="XP_072620026.1"/>
    </source>
</evidence>
<gene>
    <name evidence="6 7 8" type="primary">ARHGEF10</name>
</gene>
<dbReference type="PANTHER" id="PTHR12877">
    <property type="entry name" value="RHO GUANINE NUCLEOTIDE EXCHANGE FACTOR"/>
    <property type="match status" value="1"/>
</dbReference>
<keyword evidence="1" id="KW-0597">Phosphoprotein</keyword>
<dbReference type="RefSeq" id="XP_072620027.1">
    <property type="nucleotide sequence ID" value="XM_072763926.1"/>
</dbReference>
<evidence type="ECO:0000256" key="2">
    <source>
        <dbReference type="ARBA" id="ARBA00022658"/>
    </source>
</evidence>
<evidence type="ECO:0000259" key="4">
    <source>
        <dbReference type="PROSITE" id="PS50010"/>
    </source>
</evidence>
<reference evidence="6 7" key="1">
    <citation type="submission" date="2025-05" db="UniProtKB">
        <authorList>
            <consortium name="RefSeq"/>
        </authorList>
    </citation>
    <scope>IDENTIFICATION</scope>
    <source>
        <tissue evidence="6 7">Cell line</tissue>
    </source>
</reference>
<dbReference type="RefSeq" id="XP_072620026.1">
    <property type="nucleotide sequence ID" value="XM_072763925.1"/>
</dbReference>
<proteinExistence type="predicted"/>
<keyword evidence="2" id="KW-0344">Guanine-nucleotide releasing factor</keyword>
<sequence length="1371" mass="150805">MDQPEPPGPAPADAEVKCDPNNNEEDEGEQFDFDSGDEIPEADRAAMDAPGDSRPGTDAAPGTGGDIGMGTAPDALVEPAPPPPRVNPYSVIDITPFQEEQPLPADAEAEAESASPPVPSGYSVPVPCGYAVPCNLPLLLPAYSKPVVIRPPSLDEEETQEVAQDSQFNSLSSEDPANSEDRVHKEDSALARWVADPANTAWMENPEEAIYDDVPRENSDSEPDEMIYDDVENGEEGGNSSLEYGWSSSEFESYEEQSDSECKNGVPRSFLRSNHKKQMQKLMKAAKEGTKDGLEKTKAAVKRGRSLIRTRSFMAADHRSCLEEEQNLFIDVECKHPEAILTPMPEGLSQQQVVRRYILGSVVDSEKNYVDALKRILEQYEKPLSEMEPKILSERKLKMVFFRVKELLQCHGMFQIALASRVAEWDSVETIGDVFVASFSKSMVLDAYSEYVNNFSTAVAILKKTCATKPAFLEFLKQCQESSPDRVTLYSLMMKPIQRFPQFILLLQDMLKNTSKGHPDRLPLQMALTELETLAEKLNERKRDADQRCEIKHVAKAINERYLNKLLSSGNRYLVRSDDMIETVYNDRGEIIKTKERRVFMLSDVLMCATVSARTSDSSTIMSSSQRYLLKWSVPLGHVEVIEYGSNDSAGESRCPPVHPPESLAVVANAKPNQVYVGPGQLYQDLQNLLHDLNVVGQISQLIGNLRGNYQNLNQAVAHDWTAGLQRLILKKEEEIRAADCCRIQLQLPGKQDKSGRPTFFTAVFNTFTPAIKESWISNLQMAKLALEEENHMGWFCVEDDGNQIKKERHPLLVGHMPVTVAKQQEFKIECAAYNPEPCVTSEAQPDSLSTVHGFLWIGSCTSQMGQVAIVSFQNCNPKVIECFNVESRILCMVFIPAEERPAEPEATAGRASGVPTVCLGTEEGSISIYKSSQGCKKVRLQQFFAPDKSTVLSLACTPQSLYAGLVNGAVAVYGKAEDGSWNSEPQKVIKLGVLPVRSLVMAEDMLWAASGGQVFTVSTETHAIEGRVPQGHDRPSRGSCRRPPTRRRSEAAARTRTTRHEVQKAQPPQSRAVTPRGALLRPSGRSSRRQIMGLEDQQGNEKQQKSQLEAHQEEGMVVSHMVIAGVGIWLAFTSGSTLRLFHTETLKHLQDINVATPVHHMLPGHQRLSVTSLLVCHGLLMVGTSVGIVVALPVPRLQGIPKVTGRGMVSYHAHNGPVKFLVMATAALKTDKDKPTDSPPACADPQEEEQKDVPPGEGLSQGSPDAVWLGASLGAGTHRSEVSSSSGSLTPSQGSGSLEPRSEESVVYDLLRLPSVLPGRGRRARRAKASSVLVVCGGQGHRRVSRRSRQQRPEELAASVMVWQVPLLTA</sequence>
<dbReference type="InterPro" id="IPR036322">
    <property type="entry name" value="WD40_repeat_dom_sf"/>
</dbReference>
<dbReference type="SUPFAM" id="SSF48065">
    <property type="entry name" value="DBL homology domain (DH-domain)"/>
    <property type="match status" value="1"/>
</dbReference>
<feature type="compositionally biased region" description="Polar residues" evidence="3">
    <location>
        <begin position="161"/>
        <end position="176"/>
    </location>
</feature>
<dbReference type="GeneID" id="112934472"/>
<feature type="region of interest" description="Disordered" evidence="3">
    <location>
        <begin position="1231"/>
        <end position="1304"/>
    </location>
</feature>
<feature type="compositionally biased region" description="Basic and acidic residues" evidence="3">
    <location>
        <begin position="1048"/>
        <end position="1064"/>
    </location>
</feature>
<dbReference type="Pfam" id="PF19056">
    <property type="entry name" value="WD40_2"/>
    <property type="match status" value="2"/>
</dbReference>
<feature type="compositionally biased region" description="Acidic residues" evidence="3">
    <location>
        <begin position="22"/>
        <end position="40"/>
    </location>
</feature>
<keyword evidence="5" id="KW-1185">Reference proteome</keyword>
<dbReference type="Pfam" id="PF19057">
    <property type="entry name" value="PH_19"/>
    <property type="match status" value="1"/>
</dbReference>
<dbReference type="InterPro" id="IPR035899">
    <property type="entry name" value="DBL_dom_sf"/>
</dbReference>
<dbReference type="SMART" id="SM00325">
    <property type="entry name" value="RhoGEF"/>
    <property type="match status" value="1"/>
</dbReference>
<evidence type="ECO:0000256" key="3">
    <source>
        <dbReference type="SAM" id="MobiDB-lite"/>
    </source>
</evidence>
<dbReference type="SUPFAM" id="SSF50978">
    <property type="entry name" value="WD40 repeat-like"/>
    <property type="match status" value="1"/>
</dbReference>
<feature type="region of interest" description="Disordered" evidence="3">
    <location>
        <begin position="1"/>
        <end position="120"/>
    </location>
</feature>
<feature type="region of interest" description="Disordered" evidence="3">
    <location>
        <begin position="151"/>
        <end position="188"/>
    </location>
</feature>
<feature type="region of interest" description="Disordered" evidence="3">
    <location>
        <begin position="1026"/>
        <end position="1089"/>
    </location>
</feature>
<dbReference type="InterPro" id="IPR000219">
    <property type="entry name" value="DH_dom"/>
</dbReference>
<dbReference type="Proteomes" id="UP001652641">
    <property type="component" value="Chromosome 7"/>
</dbReference>
<evidence type="ECO:0000313" key="6">
    <source>
        <dbReference type="RefSeq" id="XP_072620025.1"/>
    </source>
</evidence>
<name>A0ABM5AZ11_VULVU</name>
<dbReference type="SUPFAM" id="SSF50729">
    <property type="entry name" value="PH domain-like"/>
    <property type="match status" value="1"/>
</dbReference>
<feature type="domain" description="DH" evidence="4">
    <location>
        <begin position="354"/>
        <end position="541"/>
    </location>
</feature>